<dbReference type="EMBL" id="REGA01000002">
    <property type="protein sequence ID" value="RQG97059.1"/>
    <property type="molecule type" value="Genomic_DNA"/>
</dbReference>
<organism evidence="2 3">
    <name type="scientific">Natrarchaeobius chitinivorans</name>
    <dbReference type="NCBI Taxonomy" id="1679083"/>
    <lineage>
        <taxon>Archaea</taxon>
        <taxon>Methanobacteriati</taxon>
        <taxon>Methanobacteriota</taxon>
        <taxon>Stenosarchaea group</taxon>
        <taxon>Halobacteria</taxon>
        <taxon>Halobacteriales</taxon>
        <taxon>Natrialbaceae</taxon>
        <taxon>Natrarchaeobius</taxon>
    </lineage>
</organism>
<name>A0A3N6PC98_NATCH</name>
<reference evidence="2 3" key="1">
    <citation type="submission" date="2018-10" db="EMBL/GenBank/DDBJ databases">
        <title>Natrarchaeobius chitinivorans gen. nov., sp. nov., and Natrarchaeobius haloalkaliphilus sp. nov., alkaliphilic, chitin-utilizing haloarchaea from hypersaline alkaline lakes.</title>
        <authorList>
            <person name="Sorokin D.Y."/>
            <person name="Elcheninov A.G."/>
            <person name="Kostrikina N.A."/>
            <person name="Bale N.J."/>
            <person name="Sinninghe Damste J.S."/>
            <person name="Khijniak T.V."/>
            <person name="Kublanov I.V."/>
            <person name="Toshchakov S.V."/>
        </authorList>
    </citation>
    <scope>NUCLEOTIDE SEQUENCE [LARGE SCALE GENOMIC DNA]</scope>
    <source>
        <strain evidence="2 3">AArcht4T</strain>
    </source>
</reference>
<evidence type="ECO:0000313" key="2">
    <source>
        <dbReference type="EMBL" id="RQG97059.1"/>
    </source>
</evidence>
<keyword evidence="3" id="KW-1185">Reference proteome</keyword>
<dbReference type="Proteomes" id="UP000282323">
    <property type="component" value="Unassembled WGS sequence"/>
</dbReference>
<dbReference type="AlphaFoldDB" id="A0A3N6PC98"/>
<gene>
    <name evidence="2" type="ORF">EA473_02990</name>
</gene>
<feature type="compositionally biased region" description="Low complexity" evidence="1">
    <location>
        <begin position="112"/>
        <end position="126"/>
    </location>
</feature>
<feature type="region of interest" description="Disordered" evidence="1">
    <location>
        <begin position="109"/>
        <end position="138"/>
    </location>
</feature>
<dbReference type="RefSeq" id="WP_124194178.1">
    <property type="nucleotide sequence ID" value="NZ_REGA01000002.1"/>
</dbReference>
<proteinExistence type="predicted"/>
<evidence type="ECO:0000256" key="1">
    <source>
        <dbReference type="SAM" id="MobiDB-lite"/>
    </source>
</evidence>
<dbReference type="OrthoDB" id="198262at2157"/>
<accession>A0A3N6PC98</accession>
<evidence type="ECO:0000313" key="3">
    <source>
        <dbReference type="Proteomes" id="UP000282323"/>
    </source>
</evidence>
<comment type="caution">
    <text evidence="2">The sequence shown here is derived from an EMBL/GenBank/DDBJ whole genome shotgun (WGS) entry which is preliminary data.</text>
</comment>
<protein>
    <submittedName>
        <fullName evidence="2">Uncharacterized protein</fullName>
    </submittedName>
</protein>
<sequence length="270" mass="30025">MATIITRYINGSGPYAYRVTYGDGQHHWEYLGPAGAVDPEDLADDEVAQLREEGFGLARFRDTSRHEFADRDVANAIRDQIGEDELAPSDDRRSAVIVLAEDASLSTETLVSGKAADSRASASGSGQTPLTKSERNRLDFTRTNVMHARSAKAALQTEGIDDWLAIYDHRLEPAEHVSLADANRESIQGDRLDENDTDAAEDERIAAIERAEGEAARRAREACEDGHEEACEELRRMGWSDDEVRELEQYTDAQDFARVVADEKVDINRQ</sequence>